<dbReference type="OrthoDB" id="1717591at2759"/>
<dbReference type="FunFam" id="1.10.287.110:FF:000002">
    <property type="entry name" value="putative tyrosine-protein phosphatase auxilin isoform X2"/>
    <property type="match status" value="1"/>
</dbReference>
<proteinExistence type="predicted"/>
<dbReference type="Gene3D" id="1.25.40.10">
    <property type="entry name" value="Tetratricopeptide repeat domain"/>
    <property type="match status" value="1"/>
</dbReference>
<dbReference type="GO" id="GO:0072318">
    <property type="term" value="P:clathrin coat disassembly"/>
    <property type="evidence" value="ECO:0007669"/>
    <property type="project" value="TreeGrafter"/>
</dbReference>
<dbReference type="AlphaFoldDB" id="A0A6V8QSG2"/>
<feature type="region of interest" description="Disordered" evidence="1">
    <location>
        <begin position="107"/>
        <end position="155"/>
    </location>
</feature>
<protein>
    <submittedName>
        <fullName evidence="2">UBA domain-containing protein 7</fullName>
    </submittedName>
</protein>
<feature type="compositionally biased region" description="Basic and acidic residues" evidence="1">
    <location>
        <begin position="133"/>
        <end position="155"/>
    </location>
</feature>
<evidence type="ECO:0000256" key="1">
    <source>
        <dbReference type="SAM" id="MobiDB-lite"/>
    </source>
</evidence>
<dbReference type="GO" id="GO:0005737">
    <property type="term" value="C:cytoplasm"/>
    <property type="evidence" value="ECO:0007669"/>
    <property type="project" value="TreeGrafter"/>
</dbReference>
<dbReference type="PANTHER" id="PTHR23172">
    <property type="entry name" value="AUXILIN/CYCLIN G-ASSOCIATED KINASE-RELATED"/>
    <property type="match status" value="1"/>
</dbReference>
<comment type="caution">
    <text evidence="2">The sequence shown here is derived from an EMBL/GenBank/DDBJ whole genome shotgun (WGS) entry which is preliminary data.</text>
</comment>
<dbReference type="SUPFAM" id="SSF46565">
    <property type="entry name" value="Chaperone J-domain"/>
    <property type="match status" value="1"/>
</dbReference>
<dbReference type="SUPFAM" id="SSF48452">
    <property type="entry name" value="TPR-like"/>
    <property type="match status" value="1"/>
</dbReference>
<feature type="compositionally biased region" description="Pro residues" evidence="1">
    <location>
        <begin position="111"/>
        <end position="125"/>
    </location>
</feature>
<evidence type="ECO:0000313" key="2">
    <source>
        <dbReference type="EMBL" id="GFP55521.1"/>
    </source>
</evidence>
<evidence type="ECO:0000313" key="3">
    <source>
        <dbReference type="Proteomes" id="UP000517252"/>
    </source>
</evidence>
<dbReference type="GO" id="GO:0072583">
    <property type="term" value="P:clathrin-dependent endocytosis"/>
    <property type="evidence" value="ECO:0007669"/>
    <property type="project" value="TreeGrafter"/>
</dbReference>
<organism evidence="2 3">
    <name type="scientific">Trichoderma asperellum</name>
    <name type="common">Filamentous fungus</name>
    <dbReference type="NCBI Taxonomy" id="101201"/>
    <lineage>
        <taxon>Eukaryota</taxon>
        <taxon>Fungi</taxon>
        <taxon>Dikarya</taxon>
        <taxon>Ascomycota</taxon>
        <taxon>Pezizomycotina</taxon>
        <taxon>Sordariomycetes</taxon>
        <taxon>Hypocreomycetidae</taxon>
        <taxon>Hypocreales</taxon>
        <taxon>Hypocreaceae</taxon>
        <taxon>Trichoderma</taxon>
    </lineage>
</organism>
<dbReference type="InterPro" id="IPR011990">
    <property type="entry name" value="TPR-like_helical_dom_sf"/>
</dbReference>
<dbReference type="Proteomes" id="UP000517252">
    <property type="component" value="Unassembled WGS sequence"/>
</dbReference>
<reference evidence="2 3" key="1">
    <citation type="submission" date="2020-07" db="EMBL/GenBank/DDBJ databases">
        <title>Trichoderma asperellum IC-1 whole genome shotgun sequence.</title>
        <authorList>
            <person name="Kanamasa S."/>
            <person name="Takahashi H."/>
        </authorList>
    </citation>
    <scope>NUCLEOTIDE SEQUENCE [LARGE SCALE GENOMIC DNA]</scope>
    <source>
        <strain evidence="2 3">IC-1</strain>
    </source>
</reference>
<dbReference type="InterPro" id="IPR036869">
    <property type="entry name" value="J_dom_sf"/>
</dbReference>
<dbReference type="Gene3D" id="1.10.287.110">
    <property type="entry name" value="DnaJ domain"/>
    <property type="match status" value="1"/>
</dbReference>
<dbReference type="GO" id="GO:0030276">
    <property type="term" value="F:clathrin binding"/>
    <property type="evidence" value="ECO:0007669"/>
    <property type="project" value="TreeGrafter"/>
</dbReference>
<dbReference type="PANTHER" id="PTHR23172:SF19">
    <property type="entry name" value="J DOMAIN-CONTAINING PROTEIN"/>
    <property type="match status" value="1"/>
</dbReference>
<name>A0A6V8QSG2_TRIAP</name>
<gene>
    <name evidence="2" type="ORF">TASIC1_0005037900</name>
</gene>
<dbReference type="GO" id="GO:0031982">
    <property type="term" value="C:vesicle"/>
    <property type="evidence" value="ECO:0007669"/>
    <property type="project" value="TreeGrafter"/>
</dbReference>
<accession>A0A6V8QSG2</accession>
<dbReference type="EMBL" id="BLZH01000005">
    <property type="protein sequence ID" value="GFP55521.1"/>
    <property type="molecule type" value="Genomic_DNA"/>
</dbReference>
<sequence length="258" mass="28019">MIILLTNRALTALKTGEPKQAVADADEALKIIGPGNGQGETVAVKNEAGQEENRDMKELYGKALSRKAEALEQMERWADAGTVWKQCVEAGVGGATAVKGRQRCQDALAPKPKPAPRPAAKPRPQPSAASRAPQKDSEAVTRLREANQAAAKEDDEKFALADKVDAKVSAWRDGKRENLRALLASMDSVLWENSGWKKVGLHELVMANKVKISYMKAIAKTHPDKLPQDASTEVRLIAGLVFSTLNESWDKFKADNGL</sequence>